<keyword evidence="3" id="KW-0732">Signal</keyword>
<evidence type="ECO:0000256" key="3">
    <source>
        <dbReference type="SAM" id="SignalP"/>
    </source>
</evidence>
<reference evidence="5 6" key="1">
    <citation type="submission" date="2016-10" db="EMBL/GenBank/DDBJ databases">
        <authorList>
            <person name="de Groot N.N."/>
        </authorList>
    </citation>
    <scope>NUCLEOTIDE SEQUENCE [LARGE SCALE GENOMIC DNA]</scope>
    <source>
        <strain evidence="5 6">CGMCC 4.3510</strain>
    </source>
</reference>
<organism evidence="5 6">
    <name type="scientific">Actinacidiphila alni</name>
    <dbReference type="NCBI Taxonomy" id="380248"/>
    <lineage>
        <taxon>Bacteria</taxon>
        <taxon>Bacillati</taxon>
        <taxon>Actinomycetota</taxon>
        <taxon>Actinomycetes</taxon>
        <taxon>Kitasatosporales</taxon>
        <taxon>Streptomycetaceae</taxon>
        <taxon>Actinacidiphila</taxon>
    </lineage>
</organism>
<dbReference type="OrthoDB" id="9810718at2"/>
<dbReference type="InterPro" id="IPR029052">
    <property type="entry name" value="Metallo-depent_PP-like"/>
</dbReference>
<gene>
    <name evidence="5" type="ORF">SAMN05216251_112116</name>
</gene>
<dbReference type="InterPro" id="IPR052169">
    <property type="entry name" value="CW_Biosynth-Accessory"/>
</dbReference>
<evidence type="ECO:0000313" key="6">
    <source>
        <dbReference type="Proteomes" id="UP000199323"/>
    </source>
</evidence>
<feature type="chain" id="PRO_5011761706" evidence="3">
    <location>
        <begin position="43"/>
        <end position="398"/>
    </location>
</feature>
<dbReference type="InterPro" id="IPR019079">
    <property type="entry name" value="Capsule_synth_CapA"/>
</dbReference>
<sequence length="398" mass="41353">MSEGHRPRSRREIRRARARRRRRNTAVGGAVLLLAAAGSAYAAYGRDSGSAPRTESGARPATDSTATTTAMPSLKPTVDAASRPAEPTGTVTLAFAGDVHFTERTAGRLGVTPALGPMSRTLAAADFSMVNLESAITTRGTAQAKKYHFRTTPDALSALQRSGVDAVTMANNHAVDYGSQGLADSLAAQHDAPVPVVGIGADAAEAYRPYTTTVNGVRLAVLAASQVYDITNQNFRATATAPGIASALDRPRLLKAVRDAKAHADVVVVYLHWGVEGQKCPVADQKSIAADLSAAGATAVVGTHAHVMLGSGMLGPTYVAYGFGNFLWYGTSPYPNSDETGVTTLTVSRGKVTGAAFTPGLVDGAGVPQPQQGAAGRRITDRYAQLRRCTGLTAPPAR</sequence>
<feature type="signal peptide" evidence="3">
    <location>
        <begin position="1"/>
        <end position="42"/>
    </location>
</feature>
<name>A0A1I2I351_9ACTN</name>
<dbReference type="PANTHER" id="PTHR33393">
    <property type="entry name" value="POLYGLUTAMINE SYNTHESIS ACCESSORY PROTEIN RV0574C-RELATED"/>
    <property type="match status" value="1"/>
</dbReference>
<dbReference type="STRING" id="380248.SAMN05216251_112116"/>
<proteinExistence type="inferred from homology"/>
<dbReference type="SMART" id="SM00854">
    <property type="entry name" value="PGA_cap"/>
    <property type="match status" value="1"/>
</dbReference>
<comment type="similarity">
    <text evidence="1">Belongs to the CapA family.</text>
</comment>
<dbReference type="AlphaFoldDB" id="A0A1I2I351"/>
<feature type="region of interest" description="Disordered" evidence="2">
    <location>
        <begin position="44"/>
        <end position="85"/>
    </location>
</feature>
<dbReference type="Proteomes" id="UP000199323">
    <property type="component" value="Unassembled WGS sequence"/>
</dbReference>
<evidence type="ECO:0000256" key="1">
    <source>
        <dbReference type="ARBA" id="ARBA00005662"/>
    </source>
</evidence>
<dbReference type="Pfam" id="PF09587">
    <property type="entry name" value="PGA_cap"/>
    <property type="match status" value="1"/>
</dbReference>
<evidence type="ECO:0000256" key="2">
    <source>
        <dbReference type="SAM" id="MobiDB-lite"/>
    </source>
</evidence>
<feature type="compositionally biased region" description="Polar residues" evidence="2">
    <location>
        <begin position="62"/>
        <end position="71"/>
    </location>
</feature>
<evidence type="ECO:0000259" key="4">
    <source>
        <dbReference type="SMART" id="SM00854"/>
    </source>
</evidence>
<protein>
    <submittedName>
        <fullName evidence="5">Poly-gamma-glutamate synthesis protein (Capsule biosynthesis protein)</fullName>
    </submittedName>
</protein>
<accession>A0A1I2I351</accession>
<evidence type="ECO:0000313" key="5">
    <source>
        <dbReference type="EMBL" id="SFF36050.1"/>
    </source>
</evidence>
<dbReference type="EMBL" id="FONG01000012">
    <property type="protein sequence ID" value="SFF36050.1"/>
    <property type="molecule type" value="Genomic_DNA"/>
</dbReference>
<dbReference type="PANTHER" id="PTHR33393:SF13">
    <property type="entry name" value="PGA BIOSYNTHESIS PROTEIN CAPA"/>
    <property type="match status" value="1"/>
</dbReference>
<feature type="region of interest" description="Disordered" evidence="2">
    <location>
        <begin position="1"/>
        <end position="24"/>
    </location>
</feature>
<feature type="compositionally biased region" description="Basic residues" evidence="2">
    <location>
        <begin position="7"/>
        <end position="24"/>
    </location>
</feature>
<dbReference type="RefSeq" id="WP_093715165.1">
    <property type="nucleotide sequence ID" value="NZ_FONG01000012.1"/>
</dbReference>
<dbReference type="Gene3D" id="3.60.21.10">
    <property type="match status" value="1"/>
</dbReference>
<feature type="domain" description="Capsule synthesis protein CapA" evidence="4">
    <location>
        <begin position="92"/>
        <end position="330"/>
    </location>
</feature>
<dbReference type="SUPFAM" id="SSF56300">
    <property type="entry name" value="Metallo-dependent phosphatases"/>
    <property type="match status" value="1"/>
</dbReference>
<keyword evidence="6" id="KW-1185">Reference proteome</keyword>
<dbReference type="CDD" id="cd07381">
    <property type="entry name" value="MPP_CapA"/>
    <property type="match status" value="1"/>
</dbReference>